<dbReference type="STRING" id="94237.ENSMMOP00000018880"/>
<proteinExistence type="predicted"/>
<dbReference type="PROSITE" id="PS50041">
    <property type="entry name" value="C_TYPE_LECTIN_2"/>
    <property type="match status" value="1"/>
</dbReference>
<dbReference type="SUPFAM" id="SSF56436">
    <property type="entry name" value="C-type lectin-like"/>
    <property type="match status" value="1"/>
</dbReference>
<feature type="signal peptide" evidence="1">
    <location>
        <begin position="1"/>
        <end position="19"/>
    </location>
</feature>
<feature type="chain" id="PRO_5018694795" description="C-type lectin domain-containing protein" evidence="1">
    <location>
        <begin position="20"/>
        <end position="88"/>
    </location>
</feature>
<dbReference type="PANTHER" id="PTHR22803">
    <property type="entry name" value="MANNOSE, PHOSPHOLIPASE, LECTIN RECEPTOR RELATED"/>
    <property type="match status" value="1"/>
</dbReference>
<dbReference type="Proteomes" id="UP000261620">
    <property type="component" value="Unplaced"/>
</dbReference>
<name>A0A3Q4BH89_MOLML</name>
<keyword evidence="1" id="KW-0732">Signal</keyword>
<dbReference type="AlphaFoldDB" id="A0A3Q4BH89"/>
<dbReference type="InterPro" id="IPR016186">
    <property type="entry name" value="C-type_lectin-like/link_sf"/>
</dbReference>
<dbReference type="Gene3D" id="3.10.100.10">
    <property type="entry name" value="Mannose-Binding Protein A, subunit A"/>
    <property type="match status" value="1"/>
</dbReference>
<organism evidence="3 4">
    <name type="scientific">Mola mola</name>
    <name type="common">Ocean sunfish</name>
    <name type="synonym">Tetraodon mola</name>
    <dbReference type="NCBI Taxonomy" id="94237"/>
    <lineage>
        <taxon>Eukaryota</taxon>
        <taxon>Metazoa</taxon>
        <taxon>Chordata</taxon>
        <taxon>Craniata</taxon>
        <taxon>Vertebrata</taxon>
        <taxon>Euteleostomi</taxon>
        <taxon>Actinopterygii</taxon>
        <taxon>Neopterygii</taxon>
        <taxon>Teleostei</taxon>
        <taxon>Neoteleostei</taxon>
        <taxon>Acanthomorphata</taxon>
        <taxon>Eupercaria</taxon>
        <taxon>Tetraodontiformes</taxon>
        <taxon>Molidae</taxon>
        <taxon>Mola</taxon>
    </lineage>
</organism>
<evidence type="ECO:0000259" key="2">
    <source>
        <dbReference type="PROSITE" id="PS50041"/>
    </source>
</evidence>
<feature type="domain" description="C-type lectin" evidence="2">
    <location>
        <begin position="28"/>
        <end position="81"/>
    </location>
</feature>
<protein>
    <recommendedName>
        <fullName evidence="2">C-type lectin domain-containing protein</fullName>
    </recommendedName>
</protein>
<reference evidence="3" key="2">
    <citation type="submission" date="2025-09" db="UniProtKB">
        <authorList>
            <consortium name="Ensembl"/>
        </authorList>
    </citation>
    <scope>IDENTIFICATION</scope>
</reference>
<keyword evidence="4" id="KW-1185">Reference proteome</keyword>
<dbReference type="InterPro" id="IPR016187">
    <property type="entry name" value="CTDL_fold"/>
</dbReference>
<dbReference type="CDD" id="cd00037">
    <property type="entry name" value="CLECT"/>
    <property type="match status" value="1"/>
</dbReference>
<sequence length="88" mass="9636">MAYTLISVLLLVLLAEASALQSSSGKENSPRCFAFYPVWSSWSAAESMCSRTGGSLVSIHTPEEMQFVHRLASMHTPVWLGGHQPQQV</sequence>
<dbReference type="InterPro" id="IPR001304">
    <property type="entry name" value="C-type_lectin-like"/>
</dbReference>
<dbReference type="Pfam" id="PF00059">
    <property type="entry name" value="Lectin_C"/>
    <property type="match status" value="1"/>
</dbReference>
<evidence type="ECO:0000313" key="3">
    <source>
        <dbReference type="Ensembl" id="ENSMMOP00000018880.1"/>
    </source>
</evidence>
<evidence type="ECO:0000313" key="4">
    <source>
        <dbReference type="Proteomes" id="UP000261620"/>
    </source>
</evidence>
<dbReference type="InterPro" id="IPR050111">
    <property type="entry name" value="C-type_lectin/snaclec_domain"/>
</dbReference>
<evidence type="ECO:0000256" key="1">
    <source>
        <dbReference type="SAM" id="SignalP"/>
    </source>
</evidence>
<reference evidence="3" key="1">
    <citation type="submission" date="2025-08" db="UniProtKB">
        <authorList>
            <consortium name="Ensembl"/>
        </authorList>
    </citation>
    <scope>IDENTIFICATION</scope>
</reference>
<dbReference type="Ensembl" id="ENSMMOT00000019189.1">
    <property type="protein sequence ID" value="ENSMMOP00000018880.1"/>
    <property type="gene ID" value="ENSMMOG00000014285.1"/>
</dbReference>
<accession>A0A3Q4BH89</accession>